<keyword evidence="6" id="KW-0788">Thiol protease</keyword>
<keyword evidence="5" id="KW-0378">Hydrolase</keyword>
<evidence type="ECO:0000313" key="12">
    <source>
        <dbReference type="Proteomes" id="UP001642540"/>
    </source>
</evidence>
<dbReference type="PANTHER" id="PTHR13367:SF33">
    <property type="entry name" value="P-LOOP CONTAINING NUCLEOSIDE TRIPHOSPHATE HYDROLASE PROTEIN"/>
    <property type="match status" value="1"/>
</dbReference>
<sequence length="3428" mass="394246">MSAGRHNREVGGRSQHDLPPPPREFSRGRDAQRERSGWGVDRDAGGGGNRGVDRFARGGGSWGSDRGTRGGANWGSDRGTRGRGSWGSDRGTRGRGNSSSDRGMRGGSGRGDRFKVGHSRNDENQDRKSAPEVRPVDFQDIIFHSFLPKQIPDIIQPNLIDIEAMMLQYTWESVSETSESAQVDFSDVIVQTKKMLETWKLVQPRFQSESDEDRFVQSFKQEIRLMKNHDTLPIYIRKQNCTIMVTKLDEQKIQIATFRAMLPSSMVMSSVGSIEVKLPETCDVIYNNDLLSSDPFLKHLHELSVEDIEISLPTTKKGETNYTDYRDVADPFLVSDWIVGALVPATPNCTSDEEPFQKLLISKKFRDEVTQQMSSRAIPFRRSGMWTSIKVVLQLKLLMNMKNENDTRITYKIIMLRILTYICQQYTNQCHSIDWDLTSQMLAKISRRVCKLENMTSSKTDVTPLLFPKIEDLKTKSLEHVLSIITPIQQRLTGLWRKVASSHPVIKPITRTSAEFEKDLEHEIHWLNDHIKKRNSEAKSKKKTEHVQLENYQKSAALEKSQIIDRCLRVQRFLTSQYILKHKHAFNYAYSEIDEINERVWLFDTENFIKNFQYNEDDVKLLPEVILAYIKIAIPVYMKDKDPVCCSQMLLVILKAIQIFDVTACEKFPLLLEYMSGIQSKHFEKLLLPHQDDINLSEEIISHFESRNESALCPCLLETNEVDENSFAVRFAINSELMNKVRETILNDTKIAIEEKFQQLNQTREDCRKLQRDFDRLGPCNRTLDEYQHDNKAGTRARKALTCKRCIITRDLKWKRNSITIYERPLPPEEHLQFAVVFELKLPKEIAILRDLLSLFNFEMLGQSIFNGNQKRPFDENPKSIDVMGWCDYIKKRGKEDEYKSGPGNGLHTLSLVSPKIPASGTSYTKLHNPDVLENSNDRFIVENDLDCVYYHEKPLWYPFNKNVEEFCVFKLDTTANSEIYSNLQWTIGSTHHTQNSVLARKTQCHQQLNIDEFAAFGTLRAGNRIQLLNLYRFIYDRVLSLQREPVLALTLQTIWQVGPIDKDGIRDSHVDFKCTGFCMQFLKLLEELVASREINYSEPLILFTVILITIRMMELNDDEECRDYCYQFLKKCRDTVNEWVRKIEDKIANSDEELADNMITFLKTQLLEATICSVFTYNVSNDTLAQIVIRNKEDMANWFHSLARLHQLTEEEQLHKTLSTFSKTLLNNARIVALKLNLESRLETDQLVSEGLHLFACEKWGKAKDCTEGAWKSHDKQNHLVLATYEEDTNSEVKKKHFLHFDFILGTFLVNGFLQSNLPAGLMEHPLYQRFFKDASFRTQRYSTCARTIDAFHGKFYDFEVVIKAAKSSSKSGAKYEHSLIVREVQEDGNELELLNHDLFRGDLGNPFIENYTHWLDLKKNVVYFRRLPVLDSDYKLPPEYILLKTEGGDGTMNKNGSWKFHDERLKKEILCIHSEGFKMISSTLSRLESKDDVIAHRDDASNLVTARLSRYHLHFNLEDEILHSVEFEDFRVASNQNLGTLIGLQQGLLLELGSNPDKFTKRILIVPHGQLVTRQIQHQTTVVELYKLRQPSFFVYEYDTVLKKLKADKSKAAWLYLAALHASTACSLPDPFTAITGTEAAVDILQSGYVFSSSPFDKESLTTLEVIRGLSPKRSYYAHGINLFAKSTKGSEKVETTIWPEAIPAMAAFDGYAFIVDRLVEMSQRLSPLHPQVKLPKGLVKRKEGDEVESEKLQLRSYLRHLSSYNQAVHVKPEYMKKSTADLVGTSGRPVECKLRSSTSEDFYLKELLCISQARLVNTFEKLGRYARNTCNLGVFLITGEPIYLPYACSIVFPRLKDLLHKDLRTNWMQLYLQALLSKTQQQKQAYTIMLSAMAYRGAPLEQVMNLHHISILSNSVEFPIIPESIQAKNGEEECEQNIVPILCDFNEGVAQSILEAHALPMEIIDGEKMEIDSKDYLAELKAYKENVKIVADRITSKLKEQWPCEKLINVGEIFKDSPVNYEDAMKELNSEVAFWYRNYQFNLFVQAVEEKLNKVFEDLSGTIQEGQSLYSQYQFGTFTETNLQTQVVPEQPKVVSLYESLTSLDNEDKLEFAKEIFETGRLSNVEEGLSLAAQREFHVSIINLLMDDILRNLKSSMSQEIMNITGIIPRTTPILLLKYLLNEEQTQRMSSLVTYVGALGVLWSHLKRLNRCIALELKGDSVSAELRKELDNAGHVNWSPKEFPEWLLLELELDVMIRPVQVDVARQMMNMPDGKSGVMQLNMGEGKTTVIVPMLCSVLAREEKSLCRVTVLTSIFKTNLSILSFAIGGLINRRLYTFPSRRDMSIDLICAENLMEAYEECLSFKGVVLTLPEYRLSFRLLAYDKILKGEIELGTKLLEVENWLRFHSRDILDESDELLNVKYQLVYTTGEQMPIDGDEIRWTTCQKILKCVKTIVPNLLDKYGSSTIFYSPKDQQKSPEQFTMLRLLSESEEFRKDFYDTLAEELLKDMKLRGYRREVVKRFITEESMESDTHTLALAYFVDKPELLNKVLLYSAYLRRGVLFLALSKRWRVEYGVDPRGPRASAVPFRAKDVAAERTEFGHPDLAIVLTHLSYYYSGLSDSQLEQVFDIIKNKLGAETIYNEWIQEIPEHNVPKFLRHYEAINLHDVVQRSALFNMLRRHKLLVDFWLSHEVFPRESKQFPGKIVMTAGDLCYERHKHPVSGFSGTNDSSVLLPLPISQQDLPELENTNAKLENTLLKLENGNHEGLEMGVKCFDILQKMKKNKLRILIDAGALMLDCDNEQVAELWLEVETDPSLEAVVYFSKDNELLVKYRRDAGDSKGNVRSRILDVPLDLSPYRDRLESCGVFLDDQHTRGTDLKFPNGMTACVTVGTRMRRDKLVQACMRMRKLGNGHSVQFYVSHEAYDKVMDLKVGTNYVEMSEIDSESNEPTTKKSKSPAITTEDILAWVKQNTEEFNRDGLLYWALSSRNYAQKLAAEDNFNFPLESIPLHSTVTKSATRFKILASQCVDDEVTLLMDMYGKYAVKELLVNLIPQWFESARKKLQSKNADGEGLPVRIMAAFASTCNAVVKRCQELAPEKKIFSSMMEEEQEKELEKEKETEVEEEREMERPNKANEVTPWLHENVRMAVLQGGDVNVKPGIVRLSDVFSSTSFRDRTQPEHWGTSVFATEDFSSVIQRYGPHSKTDFYLRPIEYLISTIDSEGKMKLLILSSFEVNELIPKIRKSESTMRLHMFSRRKFPYQELLINNPHLQLPLSETPHIIPEDSKEMAALLLASGSLYFKNTKEQRAVAQFLALVPMPRTEEQKDAFEKEMITETGFLLPPHREANWELFQIDPNSFPNDPTGLIKRILNCRHSVVSDASHVVRLLNEGEYPIDEDYDSERQKNHGVESLFEKYCTIITEK</sequence>
<evidence type="ECO:0000256" key="7">
    <source>
        <dbReference type="SAM" id="MobiDB-lite"/>
    </source>
</evidence>
<feature type="compositionally biased region" description="Basic and acidic residues" evidence="7">
    <location>
        <begin position="24"/>
        <end position="44"/>
    </location>
</feature>
<keyword evidence="3" id="KW-0645">Protease</keyword>
<proteinExistence type="predicted"/>
<dbReference type="EC" id="3.4.19.12" evidence="2"/>
<name>A0ABP1RCU9_9HEXA</name>
<reference evidence="11 12" key="1">
    <citation type="submission" date="2024-08" db="EMBL/GenBank/DDBJ databases">
        <authorList>
            <person name="Cucini C."/>
            <person name="Frati F."/>
        </authorList>
    </citation>
    <scope>NUCLEOTIDE SEQUENCE [LARGE SCALE GENOMIC DNA]</scope>
</reference>
<dbReference type="PANTHER" id="PTHR13367">
    <property type="entry name" value="UBIQUITIN THIOESTERASE"/>
    <property type="match status" value="1"/>
</dbReference>
<dbReference type="Pfam" id="PF12340">
    <property type="entry name" value="DUF3638"/>
    <property type="match status" value="1"/>
</dbReference>
<evidence type="ECO:0000256" key="4">
    <source>
        <dbReference type="ARBA" id="ARBA00022786"/>
    </source>
</evidence>
<feature type="region of interest" description="Disordered" evidence="7">
    <location>
        <begin position="3113"/>
        <end position="3137"/>
    </location>
</feature>
<evidence type="ECO:0000256" key="2">
    <source>
        <dbReference type="ARBA" id="ARBA00012759"/>
    </source>
</evidence>
<dbReference type="InterPro" id="IPR051346">
    <property type="entry name" value="OTU_Deubiquitinase"/>
</dbReference>
<evidence type="ECO:0000313" key="11">
    <source>
        <dbReference type="EMBL" id="CAL8123847.1"/>
    </source>
</evidence>
<feature type="domain" description="DUF6606" evidence="10">
    <location>
        <begin position="141"/>
        <end position="424"/>
    </location>
</feature>
<dbReference type="Pfam" id="PF12359">
    <property type="entry name" value="DUF3645"/>
    <property type="match status" value="1"/>
</dbReference>
<evidence type="ECO:0000259" key="8">
    <source>
        <dbReference type="Pfam" id="PF12340"/>
    </source>
</evidence>
<evidence type="ECO:0000259" key="10">
    <source>
        <dbReference type="Pfam" id="PF20255"/>
    </source>
</evidence>
<feature type="domain" description="DUF3638" evidence="8">
    <location>
        <begin position="2238"/>
        <end position="2461"/>
    </location>
</feature>
<dbReference type="InterPro" id="IPR046541">
    <property type="entry name" value="DUF6606"/>
</dbReference>
<evidence type="ECO:0000256" key="6">
    <source>
        <dbReference type="ARBA" id="ARBA00022807"/>
    </source>
</evidence>
<feature type="domain" description="DUF3645" evidence="9">
    <location>
        <begin position="2589"/>
        <end position="2614"/>
    </location>
</feature>
<dbReference type="Pfam" id="PF20255">
    <property type="entry name" value="DUF6606"/>
    <property type="match status" value="1"/>
</dbReference>
<dbReference type="Proteomes" id="UP001642540">
    <property type="component" value="Unassembled WGS sequence"/>
</dbReference>
<evidence type="ECO:0000256" key="5">
    <source>
        <dbReference type="ARBA" id="ARBA00022801"/>
    </source>
</evidence>
<dbReference type="InterPro" id="IPR022099">
    <property type="entry name" value="DUF3638"/>
</dbReference>
<organism evidence="11 12">
    <name type="scientific">Orchesella dallaii</name>
    <dbReference type="NCBI Taxonomy" id="48710"/>
    <lineage>
        <taxon>Eukaryota</taxon>
        <taxon>Metazoa</taxon>
        <taxon>Ecdysozoa</taxon>
        <taxon>Arthropoda</taxon>
        <taxon>Hexapoda</taxon>
        <taxon>Collembola</taxon>
        <taxon>Entomobryomorpha</taxon>
        <taxon>Entomobryoidea</taxon>
        <taxon>Orchesellidae</taxon>
        <taxon>Orchesellinae</taxon>
        <taxon>Orchesella</taxon>
    </lineage>
</organism>
<comment type="caution">
    <text evidence="11">The sequence shown here is derived from an EMBL/GenBank/DDBJ whole genome shotgun (WGS) entry which is preliminary data.</text>
</comment>
<accession>A0ABP1RCU9</accession>
<protein>
    <recommendedName>
        <fullName evidence="2">ubiquitinyl hydrolase 1</fullName>
        <ecNumber evidence="2">3.4.19.12</ecNumber>
    </recommendedName>
</protein>
<feature type="region of interest" description="Disordered" evidence="7">
    <location>
        <begin position="1"/>
        <end position="133"/>
    </location>
</feature>
<evidence type="ECO:0000256" key="1">
    <source>
        <dbReference type="ARBA" id="ARBA00000707"/>
    </source>
</evidence>
<dbReference type="EMBL" id="CAXLJM020000068">
    <property type="protein sequence ID" value="CAL8123847.1"/>
    <property type="molecule type" value="Genomic_DNA"/>
</dbReference>
<keyword evidence="12" id="KW-1185">Reference proteome</keyword>
<feature type="compositionally biased region" description="Basic and acidic residues" evidence="7">
    <location>
        <begin position="110"/>
        <end position="133"/>
    </location>
</feature>
<keyword evidence="4" id="KW-0833">Ubl conjugation pathway</keyword>
<feature type="compositionally biased region" description="Basic and acidic residues" evidence="7">
    <location>
        <begin position="1"/>
        <end position="16"/>
    </location>
</feature>
<comment type="catalytic activity">
    <reaction evidence="1">
        <text>Thiol-dependent hydrolysis of ester, thioester, amide, peptide and isopeptide bonds formed by the C-terminal Gly of ubiquitin (a 76-residue protein attached to proteins as an intracellular targeting signal).</text>
        <dbReference type="EC" id="3.4.19.12"/>
    </reaction>
</comment>
<evidence type="ECO:0000259" key="9">
    <source>
        <dbReference type="Pfam" id="PF12359"/>
    </source>
</evidence>
<dbReference type="InterPro" id="IPR022105">
    <property type="entry name" value="DUF3645"/>
</dbReference>
<evidence type="ECO:0000256" key="3">
    <source>
        <dbReference type="ARBA" id="ARBA00022670"/>
    </source>
</evidence>
<gene>
    <name evidence="11" type="ORF">ODALV1_LOCUS20343</name>
</gene>